<accession>A0A1G6GEB1</accession>
<name>A0A1G6GEB1_9ACTN</name>
<dbReference type="RefSeq" id="WP_092606216.1">
    <property type="nucleotide sequence ID" value="NZ_FMYF01000002.1"/>
</dbReference>
<keyword evidence="2" id="KW-1185">Reference proteome</keyword>
<evidence type="ECO:0000313" key="1">
    <source>
        <dbReference type="EMBL" id="SDB80310.1"/>
    </source>
</evidence>
<reference evidence="1 2" key="1">
    <citation type="submission" date="2016-06" db="EMBL/GenBank/DDBJ databases">
        <authorList>
            <person name="Olsen C.W."/>
            <person name="Carey S."/>
            <person name="Hinshaw L."/>
            <person name="Karasin A.I."/>
        </authorList>
    </citation>
    <scope>NUCLEOTIDE SEQUENCE [LARGE SCALE GENOMIC DNA]</scope>
    <source>
        <strain evidence="1 2">LZ-22</strain>
    </source>
</reference>
<proteinExistence type="predicted"/>
<dbReference type="Proteomes" id="UP000199086">
    <property type="component" value="Unassembled WGS sequence"/>
</dbReference>
<protein>
    <submittedName>
        <fullName evidence="1">Uncharacterized protein</fullName>
    </submittedName>
</protein>
<dbReference type="AlphaFoldDB" id="A0A1G6GEB1"/>
<gene>
    <name evidence="1" type="ORF">GA0111570_10298</name>
</gene>
<dbReference type="STRING" id="1577474.GA0111570_10298"/>
<sequence length="171" mass="17326">MSAFVHLPALAAPVLAVTLLLAGCASGPAEVSVDGPAPGLVAPARCIGPAVAGTTPLPGDVTQVSSTGHLEVCLVGYGDASLPDDPTRLVSALEFTVQNPGIDAVRLPADVPLLQAAPYGPAAVLAPKGRVLPEMLEGRSAVTARVLYDYTADQRSGAQVHWADLVFELAG</sequence>
<organism evidence="1 2">
    <name type="scientific">Raineyella antarctica</name>
    <dbReference type="NCBI Taxonomy" id="1577474"/>
    <lineage>
        <taxon>Bacteria</taxon>
        <taxon>Bacillati</taxon>
        <taxon>Actinomycetota</taxon>
        <taxon>Actinomycetes</taxon>
        <taxon>Propionibacteriales</taxon>
        <taxon>Propionibacteriaceae</taxon>
        <taxon>Raineyella</taxon>
    </lineage>
</organism>
<evidence type="ECO:0000313" key="2">
    <source>
        <dbReference type="Proteomes" id="UP000199086"/>
    </source>
</evidence>
<dbReference type="EMBL" id="FMYF01000002">
    <property type="protein sequence ID" value="SDB80310.1"/>
    <property type="molecule type" value="Genomic_DNA"/>
</dbReference>